<accession>A0A0E0GB53</accession>
<dbReference type="AlphaFoldDB" id="A0A0E0GB53"/>
<evidence type="ECO:0000313" key="1">
    <source>
        <dbReference type="EnsemblPlants" id="ONIVA02G30310.1"/>
    </source>
</evidence>
<dbReference type="EnsemblPlants" id="ONIVA02G30310.1">
    <property type="protein sequence ID" value="ONIVA02G30310.1"/>
    <property type="gene ID" value="ONIVA02G30310"/>
</dbReference>
<dbReference type="Proteomes" id="UP000006591">
    <property type="component" value="Chromosome 2"/>
</dbReference>
<keyword evidence="2" id="KW-1185">Reference proteome</keyword>
<name>A0A0E0GB53_ORYNI</name>
<protein>
    <submittedName>
        <fullName evidence="1">Uncharacterized protein</fullName>
    </submittedName>
</protein>
<proteinExistence type="predicted"/>
<dbReference type="HOGENOM" id="CLU_1828422_0_0_1"/>
<reference evidence="1" key="2">
    <citation type="submission" date="2018-04" db="EMBL/GenBank/DDBJ databases">
        <title>OnivRS2 (Oryza nivara Reference Sequence Version 2).</title>
        <authorList>
            <person name="Zhang J."/>
            <person name="Kudrna D."/>
            <person name="Lee S."/>
            <person name="Talag J."/>
            <person name="Rajasekar S."/>
            <person name="Welchert J."/>
            <person name="Hsing Y.-I."/>
            <person name="Wing R.A."/>
        </authorList>
    </citation>
    <scope>NUCLEOTIDE SEQUENCE [LARGE SCALE GENOMIC DNA]</scope>
    <source>
        <strain evidence="1">SL10</strain>
    </source>
</reference>
<dbReference type="Gramene" id="ONIVA02G30310.1">
    <property type="protein sequence ID" value="ONIVA02G30310.1"/>
    <property type="gene ID" value="ONIVA02G30310"/>
</dbReference>
<reference evidence="1" key="1">
    <citation type="submission" date="2015-04" db="UniProtKB">
        <authorList>
            <consortium name="EnsemblPlants"/>
        </authorList>
    </citation>
    <scope>IDENTIFICATION</scope>
    <source>
        <strain evidence="1">SL10</strain>
    </source>
</reference>
<evidence type="ECO:0000313" key="2">
    <source>
        <dbReference type="Proteomes" id="UP000006591"/>
    </source>
</evidence>
<sequence length="141" mass="15485">MRSLAIMMQELSKSVANWLTLRPTKLHPGGPEQSVLKFLGDGEITQLASLGQEIAFAAFWSTASDSGAGAGAPESFHDLVLSVRTAPSSAPLFFPAPKIPVPDEGLKQQQQEHEHERQLQHRVDLISSYPWTLLAVAYNHR</sequence>
<organism evidence="1">
    <name type="scientific">Oryza nivara</name>
    <name type="common">Indian wild rice</name>
    <name type="synonym">Oryza sativa f. spontanea</name>
    <dbReference type="NCBI Taxonomy" id="4536"/>
    <lineage>
        <taxon>Eukaryota</taxon>
        <taxon>Viridiplantae</taxon>
        <taxon>Streptophyta</taxon>
        <taxon>Embryophyta</taxon>
        <taxon>Tracheophyta</taxon>
        <taxon>Spermatophyta</taxon>
        <taxon>Magnoliopsida</taxon>
        <taxon>Liliopsida</taxon>
        <taxon>Poales</taxon>
        <taxon>Poaceae</taxon>
        <taxon>BOP clade</taxon>
        <taxon>Oryzoideae</taxon>
        <taxon>Oryzeae</taxon>
        <taxon>Oryzinae</taxon>
        <taxon>Oryza</taxon>
    </lineage>
</organism>